<evidence type="ECO:0000313" key="2">
    <source>
        <dbReference type="Proteomes" id="UP000284547"/>
    </source>
</evidence>
<reference evidence="1 2" key="1">
    <citation type="submission" date="2018-08" db="EMBL/GenBank/DDBJ databases">
        <title>Flavobacterium tibetense sp. nov., isolated from a wetland YonghuCo on Tibetan Plateau.</title>
        <authorList>
            <person name="Phurbu D."/>
            <person name="Lu H."/>
            <person name="Xing P."/>
        </authorList>
    </citation>
    <scope>NUCLEOTIDE SEQUENCE [LARGE SCALE GENOMIC DNA]</scope>
    <source>
        <strain evidence="1 2">DJC</strain>
    </source>
</reference>
<accession>A0A411YYM3</accession>
<dbReference type="EMBL" id="QWEY01000011">
    <property type="protein sequence ID" value="RGP35956.1"/>
    <property type="molecule type" value="Genomic_DNA"/>
</dbReference>
<protein>
    <submittedName>
        <fullName evidence="1">Sulfotransferase family protein</fullName>
    </submittedName>
</protein>
<keyword evidence="1" id="KW-0808">Transferase</keyword>
<gene>
    <name evidence="1" type="ORF">D1012_18030</name>
</gene>
<comment type="caution">
    <text evidence="1">The sequence shown here is derived from an EMBL/GenBank/DDBJ whole genome shotgun (WGS) entry which is preliminary data.</text>
</comment>
<dbReference type="SUPFAM" id="SSF52540">
    <property type="entry name" value="P-loop containing nucleoside triphosphate hydrolases"/>
    <property type="match status" value="1"/>
</dbReference>
<dbReference type="AlphaFoldDB" id="A0A411YYM3"/>
<sequence length="235" mass="26219">MHRSGTSCLTGSLEEAGLALGNVDRKRHTNPKGNRESLSIMDLNNAVLIANGATWDTPPAGVCDWSTEQLEWRDRLIAEYAEYPLWGFKDPRTLLVLEGWLQGLPAPQLVGTFRHPLAVAQSLQTRNGFEIEKGINLWTAYNQRLLRVMESHPVPLLCFDWTAECYNAVLRGLAVRLGLTPPETPFSFFETHLRRNTSQPDAPLPAAAQDIYQQLLQRSRDLLADLGVDPAFSVG</sequence>
<dbReference type="GO" id="GO:0016740">
    <property type="term" value="F:transferase activity"/>
    <property type="evidence" value="ECO:0007669"/>
    <property type="project" value="UniProtKB-KW"/>
</dbReference>
<evidence type="ECO:0000313" key="1">
    <source>
        <dbReference type="EMBL" id="RGP35956.1"/>
    </source>
</evidence>
<keyword evidence="2" id="KW-1185">Reference proteome</keyword>
<dbReference type="InterPro" id="IPR027417">
    <property type="entry name" value="P-loop_NTPase"/>
</dbReference>
<dbReference type="Gene3D" id="3.40.50.300">
    <property type="entry name" value="P-loop containing nucleotide triphosphate hydrolases"/>
    <property type="match status" value="1"/>
</dbReference>
<organism evidence="1 2">
    <name type="scientific">Pseudotabrizicola alkalilacus</name>
    <dbReference type="NCBI Taxonomy" id="2305252"/>
    <lineage>
        <taxon>Bacteria</taxon>
        <taxon>Pseudomonadati</taxon>
        <taxon>Pseudomonadota</taxon>
        <taxon>Alphaproteobacteria</taxon>
        <taxon>Rhodobacterales</taxon>
        <taxon>Paracoccaceae</taxon>
        <taxon>Pseudotabrizicola</taxon>
    </lineage>
</organism>
<dbReference type="Proteomes" id="UP000284547">
    <property type="component" value="Unassembled WGS sequence"/>
</dbReference>
<name>A0A411YYM3_9RHOB</name>
<proteinExistence type="predicted"/>